<dbReference type="RefSeq" id="WP_101263707.1">
    <property type="nucleotide sequence ID" value="NZ_NWTK01000001.1"/>
</dbReference>
<dbReference type="GO" id="GO:0090374">
    <property type="term" value="P:oligopeptide export from mitochondrion"/>
    <property type="evidence" value="ECO:0007669"/>
    <property type="project" value="TreeGrafter"/>
</dbReference>
<dbReference type="GO" id="GO:0005524">
    <property type="term" value="F:ATP binding"/>
    <property type="evidence" value="ECO:0007669"/>
    <property type="project" value="InterPro"/>
</dbReference>
<dbReference type="GO" id="GO:0016887">
    <property type="term" value="F:ATP hydrolysis activity"/>
    <property type="evidence" value="ECO:0007669"/>
    <property type="project" value="InterPro"/>
</dbReference>
<dbReference type="InterPro" id="IPR018488">
    <property type="entry name" value="cNMP-bd_CS"/>
</dbReference>
<dbReference type="GO" id="GO:0005886">
    <property type="term" value="C:plasma membrane"/>
    <property type="evidence" value="ECO:0007669"/>
    <property type="project" value="UniProtKB-SubCell"/>
</dbReference>
<feature type="domain" description="Cyclic nucleotide-binding" evidence="7">
    <location>
        <begin position="953"/>
        <end position="1073"/>
    </location>
</feature>
<accession>A0A2N3KYV0</accession>
<keyword evidence="3 6" id="KW-1133">Transmembrane helix</keyword>
<evidence type="ECO:0000256" key="6">
    <source>
        <dbReference type="SAM" id="Phobius"/>
    </source>
</evidence>
<dbReference type="PROSITE" id="PS00889">
    <property type="entry name" value="CNMP_BINDING_2"/>
    <property type="match status" value="1"/>
</dbReference>
<evidence type="ECO:0000256" key="1">
    <source>
        <dbReference type="ARBA" id="ARBA00004651"/>
    </source>
</evidence>
<dbReference type="InterPro" id="IPR018490">
    <property type="entry name" value="cNMP-bd_dom_sf"/>
</dbReference>
<feature type="domain" description="ABC transporter" evidence="8">
    <location>
        <begin position="347"/>
        <end position="929"/>
    </location>
</feature>
<evidence type="ECO:0000313" key="10">
    <source>
        <dbReference type="EMBL" id="PKR55713.1"/>
    </source>
</evidence>
<dbReference type="Gene3D" id="3.40.50.300">
    <property type="entry name" value="P-loop containing nucleotide triphosphate hydrolases"/>
    <property type="match status" value="2"/>
</dbReference>
<gene>
    <name evidence="10" type="ORF">COO20_00350</name>
</gene>
<dbReference type="InterPro" id="IPR036640">
    <property type="entry name" value="ABC1_TM_sf"/>
</dbReference>
<dbReference type="Gene3D" id="1.20.1560.10">
    <property type="entry name" value="ABC transporter type 1, transmembrane domain"/>
    <property type="match status" value="1"/>
</dbReference>
<dbReference type="Gene3D" id="2.60.120.10">
    <property type="entry name" value="Jelly Rolls"/>
    <property type="match status" value="1"/>
</dbReference>
<dbReference type="EMBL" id="NWTK01000001">
    <property type="protein sequence ID" value="PKR55713.1"/>
    <property type="molecule type" value="Genomic_DNA"/>
</dbReference>
<keyword evidence="2 6" id="KW-0812">Transmembrane</keyword>
<feature type="region of interest" description="Disordered" evidence="5">
    <location>
        <begin position="455"/>
        <end position="491"/>
    </location>
</feature>
<keyword evidence="4 6" id="KW-0472">Membrane</keyword>
<evidence type="ECO:0000313" key="11">
    <source>
        <dbReference type="Proteomes" id="UP000233597"/>
    </source>
</evidence>
<dbReference type="Pfam" id="PF00664">
    <property type="entry name" value="ABC_membrane"/>
    <property type="match status" value="1"/>
</dbReference>
<dbReference type="InterPro" id="IPR039421">
    <property type="entry name" value="Type_1_exporter"/>
</dbReference>
<organism evidence="10 11">
    <name type="scientific">Thalassospira marina</name>
    <dbReference type="NCBI Taxonomy" id="2048283"/>
    <lineage>
        <taxon>Bacteria</taxon>
        <taxon>Pseudomonadati</taxon>
        <taxon>Pseudomonadota</taxon>
        <taxon>Alphaproteobacteria</taxon>
        <taxon>Rhodospirillales</taxon>
        <taxon>Thalassospiraceae</taxon>
        <taxon>Thalassospira</taxon>
    </lineage>
</organism>
<dbReference type="CDD" id="cd07346">
    <property type="entry name" value="ABC_6TM_exporters"/>
    <property type="match status" value="1"/>
</dbReference>
<dbReference type="PROSITE" id="PS50893">
    <property type="entry name" value="ABC_TRANSPORTER_2"/>
    <property type="match status" value="1"/>
</dbReference>
<comment type="caution">
    <text evidence="10">The sequence shown here is derived from an EMBL/GenBank/DDBJ whole genome shotgun (WGS) entry which is preliminary data.</text>
</comment>
<dbReference type="InterPro" id="IPR011527">
    <property type="entry name" value="ABC1_TM_dom"/>
</dbReference>
<dbReference type="SMART" id="SM00100">
    <property type="entry name" value="cNMP"/>
    <property type="match status" value="1"/>
</dbReference>
<dbReference type="InterPro" id="IPR027417">
    <property type="entry name" value="P-loop_NTPase"/>
</dbReference>
<feature type="domain" description="ABC transmembrane type-1" evidence="9">
    <location>
        <begin position="39"/>
        <end position="312"/>
    </location>
</feature>
<dbReference type="CDD" id="cd00038">
    <property type="entry name" value="CAP_ED"/>
    <property type="match status" value="1"/>
</dbReference>
<evidence type="ECO:0000256" key="2">
    <source>
        <dbReference type="ARBA" id="ARBA00022692"/>
    </source>
</evidence>
<dbReference type="PROSITE" id="PS50929">
    <property type="entry name" value="ABC_TM1F"/>
    <property type="match status" value="1"/>
</dbReference>
<dbReference type="PANTHER" id="PTHR43394">
    <property type="entry name" value="ATP-DEPENDENT PERMEASE MDL1, MITOCHONDRIAL"/>
    <property type="match status" value="1"/>
</dbReference>
<evidence type="ECO:0000259" key="8">
    <source>
        <dbReference type="PROSITE" id="PS50893"/>
    </source>
</evidence>
<dbReference type="Pfam" id="PF00027">
    <property type="entry name" value="cNMP_binding"/>
    <property type="match status" value="1"/>
</dbReference>
<dbReference type="Proteomes" id="UP000233597">
    <property type="component" value="Unassembled WGS sequence"/>
</dbReference>
<sequence>MPHSVFAYIWRHSRLQQIVLLIITVLSFPFLYYSLDLPKMIVNQAIGGAGEPFEILGVQLNQVEYLFSLSGIFLALVFINGGFKYLINVYTGVMAERLLRRMRYILYERVLRFPLPHFRKTSQGEIVSMITAEAEPLGGFFGEAFSLPVYQGGILVTISAFIFIQDPLMGLAAVSFYPLQGYIIPKLQRRVNQLGKDRVQNIRRLSEHIGDTVSGATDIRAHNTQGYELMRYTQRMGRIFEIRKEIYFRKFFIKFLNNFIAQITPFFFYSIGGYLVIAGDLSFGALVAALAAYKDMSAPWKELLAYYQRLADAHIKYDQLYEQFELPDLDQEHELTAPVADHLKSPMDVYALSWMDDDGTRVVENVSFNMTLPGSALLTGTADSGKSHLARLLVRLITPSSGRIQFDDLNAAQLPASALGQRTAYVGPDSYLFHGTISDNLLYGLKHRPVIDHKTAAGGGAGKDGNDDENGDKGSNTGKDAIGENLTDIGKLPPPALVEEVKLASPTDLPDHLTAEMFDEIKRSGNIPYDPSGQWIDYVGPGYESLEQLNSELLSLLSVVHLDRDIYRIGLFRRIDPKLRPNLSKAVLAARPRLKELLAERGLADLVEPFDIDRYNDNATVGINLIFGVPVNPNYERRNFLAHPYFQGVLRDNGLYEPMINMGRNMLDLMIELFTGLPPGHEFFDRYSFISADELADVKNMLKRIDGVAVNDIGEDDRLRLLEVAMNLTPARHRLRVMDDNFRDLVLKARPKFHENIPEDLASEIDFFDANSYTAAASILDNLLFGRFAYGRAHSEERVGDVLFEIARDGGLYEALIALGLESDVGVGGSRVSQSLRQKITLVRALIKNPDILVVDEALSAIDNETRDQVVEYLTRSATDRSVIWVDGADMSGDHFSTCLHMSNGKLTRRDTQEGTSPDTAADAAAITAESDTTPAEDGSIEEEVRLLRTIPLFSALDPNVIKLLAFTSPRLTYKRGEIIVKQGEPGDAAFIVISGRGEIWLTTEEAQTLKLRDVEPKEVIGEIALLVDQPRSATIRVVEDMTVLKLDKAEFLGLVRQDQAVSVQLLRVLAERLDLTTKQLSSRDQQGR</sequence>
<dbReference type="OrthoDB" id="9760920at2"/>
<evidence type="ECO:0000256" key="5">
    <source>
        <dbReference type="SAM" id="MobiDB-lite"/>
    </source>
</evidence>
<evidence type="ECO:0000259" key="7">
    <source>
        <dbReference type="PROSITE" id="PS50042"/>
    </source>
</evidence>
<evidence type="ECO:0000259" key="9">
    <source>
        <dbReference type="PROSITE" id="PS50929"/>
    </source>
</evidence>
<feature type="transmembrane region" description="Helical" evidence="6">
    <location>
        <begin position="18"/>
        <end position="35"/>
    </location>
</feature>
<dbReference type="SUPFAM" id="SSF90123">
    <property type="entry name" value="ABC transporter transmembrane region"/>
    <property type="match status" value="1"/>
</dbReference>
<dbReference type="PANTHER" id="PTHR43394:SF1">
    <property type="entry name" value="ATP-BINDING CASSETTE SUB-FAMILY B MEMBER 10, MITOCHONDRIAL"/>
    <property type="match status" value="1"/>
</dbReference>
<name>A0A2N3KYV0_9PROT</name>
<reference evidence="10 11" key="1">
    <citation type="submission" date="2017-09" db="EMBL/GenBank/DDBJ databases">
        <title>Biodiversity and function of Thalassospira species in the particle-attached aromatic-hydrocarbon-degrading consortia from the surface seawater of the South China Sea.</title>
        <authorList>
            <person name="Dong C."/>
            <person name="Liu R."/>
            <person name="Shao Z."/>
        </authorList>
    </citation>
    <scope>NUCLEOTIDE SEQUENCE [LARGE SCALE GENOMIC DNA]</scope>
    <source>
        <strain evidence="10 11">CSC1P2</strain>
    </source>
</reference>
<dbReference type="AlphaFoldDB" id="A0A2N3KYV0"/>
<dbReference type="InterPro" id="IPR003439">
    <property type="entry name" value="ABC_transporter-like_ATP-bd"/>
</dbReference>
<protein>
    <submittedName>
        <fullName evidence="10">Multidrug transporter</fullName>
    </submittedName>
</protein>
<dbReference type="GO" id="GO:0015421">
    <property type="term" value="F:ABC-type oligopeptide transporter activity"/>
    <property type="evidence" value="ECO:0007669"/>
    <property type="project" value="TreeGrafter"/>
</dbReference>
<feature type="transmembrane region" description="Helical" evidence="6">
    <location>
        <begin position="251"/>
        <end position="268"/>
    </location>
</feature>
<dbReference type="SUPFAM" id="SSF52540">
    <property type="entry name" value="P-loop containing nucleoside triphosphate hydrolases"/>
    <property type="match status" value="1"/>
</dbReference>
<proteinExistence type="predicted"/>
<dbReference type="SUPFAM" id="SSF51206">
    <property type="entry name" value="cAMP-binding domain-like"/>
    <property type="match status" value="1"/>
</dbReference>
<comment type="subcellular location">
    <subcellularLocation>
        <location evidence="1">Cell membrane</location>
        <topology evidence="1">Multi-pass membrane protein</topology>
    </subcellularLocation>
</comment>
<evidence type="ECO:0000256" key="3">
    <source>
        <dbReference type="ARBA" id="ARBA00022989"/>
    </source>
</evidence>
<dbReference type="PROSITE" id="PS50042">
    <property type="entry name" value="CNMP_BINDING_3"/>
    <property type="match status" value="1"/>
</dbReference>
<dbReference type="InterPro" id="IPR014710">
    <property type="entry name" value="RmlC-like_jellyroll"/>
</dbReference>
<feature type="transmembrane region" description="Helical" evidence="6">
    <location>
        <begin position="65"/>
        <end position="93"/>
    </location>
</feature>
<evidence type="ECO:0000256" key="4">
    <source>
        <dbReference type="ARBA" id="ARBA00023136"/>
    </source>
</evidence>
<dbReference type="InterPro" id="IPR000595">
    <property type="entry name" value="cNMP-bd_dom"/>
</dbReference>